<accession>A0A212C6H0</accession>
<dbReference type="GO" id="GO:0030041">
    <property type="term" value="P:actin filament polymerization"/>
    <property type="evidence" value="ECO:0007669"/>
    <property type="project" value="TreeGrafter"/>
</dbReference>
<dbReference type="GO" id="GO:0005884">
    <property type="term" value="C:actin filament"/>
    <property type="evidence" value="ECO:0007669"/>
    <property type="project" value="TreeGrafter"/>
</dbReference>
<dbReference type="OrthoDB" id="10255964at2759"/>
<dbReference type="EMBL" id="MKHE01000027">
    <property type="protein sequence ID" value="OWK01555.1"/>
    <property type="molecule type" value="Genomic_DNA"/>
</dbReference>
<dbReference type="AlphaFoldDB" id="A0A212C6H0"/>
<sequence>MGLEDEQRMLTGSGDPKEEEKEEEELVDPLTTVREQCEQLEKCVKARERLELCDERAKKNYEQKCRDKDEAEQAVHRSANMANPKQQEKLFVKLATSKTAVEDSDKAYMQHVNTLDRVRSEWQSEHIKACEVFETQECERINFFRNALWLHVNQLSQQCVTSDEMYEEVRKSLEMCSIEKDIEYFVNQRRTGQTPPDDPDYCLLDNNYSLIYQ</sequence>
<dbReference type="Gene3D" id="1.20.1270.60">
    <property type="entry name" value="Arfaptin homology (AH) domain/BAR domain"/>
    <property type="match status" value="1"/>
</dbReference>
<protein>
    <submittedName>
        <fullName evidence="5">PSTPIP2</fullName>
    </submittedName>
</protein>
<dbReference type="InterPro" id="IPR027267">
    <property type="entry name" value="AH/BAR_dom_sf"/>
</dbReference>
<dbReference type="PANTHER" id="PTHR23065">
    <property type="entry name" value="PROLINE-SERINE-THREONINE PHOSPHATASE INTERACTING PROTEIN 1"/>
    <property type="match status" value="1"/>
</dbReference>
<reference evidence="5 6" key="1">
    <citation type="journal article" date="2018" name="Mol. Genet. Genomics">
        <title>The red deer Cervus elaphus genome CerEla1.0: sequencing, annotating, genes, and chromosomes.</title>
        <authorList>
            <person name="Bana N.A."/>
            <person name="Nyiri A."/>
            <person name="Nagy J."/>
            <person name="Frank K."/>
            <person name="Nagy T."/>
            <person name="Steger V."/>
            <person name="Schiller M."/>
            <person name="Lakatos P."/>
            <person name="Sugar L."/>
            <person name="Horn P."/>
            <person name="Barta E."/>
            <person name="Orosz L."/>
        </authorList>
    </citation>
    <scope>NUCLEOTIDE SEQUENCE [LARGE SCALE GENOMIC DNA]</scope>
    <source>
        <strain evidence="5">Hungarian</strain>
    </source>
</reference>
<dbReference type="PANTHER" id="PTHR23065:SF9">
    <property type="entry name" value="PROLINE-SERINE-THREONINE PHOSPHATASE-INTERACTING PROTEIN 2"/>
    <property type="match status" value="1"/>
</dbReference>
<dbReference type="Proteomes" id="UP000242450">
    <property type="component" value="Chromosome 27"/>
</dbReference>
<gene>
    <name evidence="5" type="ORF">Celaphus_00017758</name>
</gene>
<comment type="caution">
    <text evidence="5">The sequence shown here is derived from an EMBL/GenBank/DDBJ whole genome shotgun (WGS) entry which is preliminary data.</text>
</comment>
<dbReference type="GO" id="GO:0005737">
    <property type="term" value="C:cytoplasm"/>
    <property type="evidence" value="ECO:0007669"/>
    <property type="project" value="TreeGrafter"/>
</dbReference>
<keyword evidence="1 2" id="KW-0175">Coiled coil</keyword>
<dbReference type="InterPro" id="IPR031160">
    <property type="entry name" value="F_BAR_dom"/>
</dbReference>
<evidence type="ECO:0000256" key="1">
    <source>
        <dbReference type="ARBA" id="ARBA00023054"/>
    </source>
</evidence>
<name>A0A212C6H0_CEREH</name>
<proteinExistence type="predicted"/>
<dbReference type="PROSITE" id="PS51741">
    <property type="entry name" value="F_BAR"/>
    <property type="match status" value="1"/>
</dbReference>
<evidence type="ECO:0000259" key="4">
    <source>
        <dbReference type="PROSITE" id="PS51741"/>
    </source>
</evidence>
<evidence type="ECO:0000256" key="2">
    <source>
        <dbReference type="PROSITE-ProRule" id="PRU01077"/>
    </source>
</evidence>
<evidence type="ECO:0000313" key="5">
    <source>
        <dbReference type="EMBL" id="OWK01555.1"/>
    </source>
</evidence>
<keyword evidence="6" id="KW-1185">Reference proteome</keyword>
<evidence type="ECO:0000256" key="3">
    <source>
        <dbReference type="SAM" id="MobiDB-lite"/>
    </source>
</evidence>
<evidence type="ECO:0000313" key="6">
    <source>
        <dbReference type="Proteomes" id="UP000242450"/>
    </source>
</evidence>
<dbReference type="GO" id="GO:0051015">
    <property type="term" value="F:actin filament binding"/>
    <property type="evidence" value="ECO:0007669"/>
    <property type="project" value="TreeGrafter"/>
</dbReference>
<feature type="domain" description="F-BAR" evidence="4">
    <location>
        <begin position="1"/>
        <end position="181"/>
    </location>
</feature>
<dbReference type="SUPFAM" id="SSF103657">
    <property type="entry name" value="BAR/IMD domain-like"/>
    <property type="match status" value="1"/>
</dbReference>
<feature type="region of interest" description="Disordered" evidence="3">
    <location>
        <begin position="1"/>
        <end position="30"/>
    </location>
</feature>
<dbReference type="GO" id="GO:0005886">
    <property type="term" value="C:plasma membrane"/>
    <property type="evidence" value="ECO:0007669"/>
    <property type="project" value="TreeGrafter"/>
</dbReference>
<organism evidence="5 6">
    <name type="scientific">Cervus elaphus hippelaphus</name>
    <name type="common">European red deer</name>
    <dbReference type="NCBI Taxonomy" id="46360"/>
    <lineage>
        <taxon>Eukaryota</taxon>
        <taxon>Metazoa</taxon>
        <taxon>Chordata</taxon>
        <taxon>Craniata</taxon>
        <taxon>Vertebrata</taxon>
        <taxon>Euteleostomi</taxon>
        <taxon>Mammalia</taxon>
        <taxon>Eutheria</taxon>
        <taxon>Laurasiatheria</taxon>
        <taxon>Artiodactyla</taxon>
        <taxon>Ruminantia</taxon>
        <taxon>Pecora</taxon>
        <taxon>Cervidae</taxon>
        <taxon>Cervinae</taxon>
        <taxon>Cervus</taxon>
    </lineage>
</organism>